<evidence type="ECO:0000256" key="1">
    <source>
        <dbReference type="SAM" id="MobiDB-lite"/>
    </source>
</evidence>
<proteinExistence type="predicted"/>
<evidence type="ECO:0000313" key="2">
    <source>
        <dbReference type="EMBL" id="AQT04140.1"/>
    </source>
</evidence>
<accession>A0A1U9LCU6</accession>
<reference evidence="2 3" key="1">
    <citation type="submission" date="2016-03" db="EMBL/GenBank/DDBJ databases">
        <title>Acetic acid bacteria sequencing.</title>
        <authorList>
            <person name="Brandt J."/>
            <person name="Jakob F."/>
            <person name="Vogel R.F."/>
        </authorList>
    </citation>
    <scope>NUCLEOTIDE SEQUENCE [LARGE SCALE GENOMIC DNA]</scope>
    <source>
        <strain evidence="2 3">TMW2.1084</strain>
    </source>
</reference>
<dbReference type="Proteomes" id="UP000189055">
    <property type="component" value="Chromosome"/>
</dbReference>
<name>A0A1U9LCU6_9PROT</name>
<evidence type="ECO:0000313" key="3">
    <source>
        <dbReference type="Proteomes" id="UP000189055"/>
    </source>
</evidence>
<organism evidence="2 3">
    <name type="scientific">Acetobacter persici</name>
    <dbReference type="NCBI Taxonomy" id="1076596"/>
    <lineage>
        <taxon>Bacteria</taxon>
        <taxon>Pseudomonadati</taxon>
        <taxon>Pseudomonadota</taxon>
        <taxon>Alphaproteobacteria</taxon>
        <taxon>Acetobacterales</taxon>
        <taxon>Acetobacteraceae</taxon>
        <taxon>Acetobacter</taxon>
    </lineage>
</organism>
<dbReference type="AlphaFoldDB" id="A0A1U9LCU6"/>
<sequence length="60" mass="6264">MAAPIAGNVDRTADAGGQMLPPAGDTDCARSDPRGTETTGAMMQHRLTVLHADREEKSAL</sequence>
<feature type="compositionally biased region" description="Basic and acidic residues" evidence="1">
    <location>
        <begin position="51"/>
        <end position="60"/>
    </location>
</feature>
<dbReference type="RefSeq" id="WP_077930057.1">
    <property type="nucleotide sequence ID" value="NZ_CP014687.1"/>
</dbReference>
<dbReference type="EMBL" id="CP014687">
    <property type="protein sequence ID" value="AQT04140.1"/>
    <property type="molecule type" value="Genomic_DNA"/>
</dbReference>
<feature type="region of interest" description="Disordered" evidence="1">
    <location>
        <begin position="1"/>
        <end position="60"/>
    </location>
</feature>
<protein>
    <submittedName>
        <fullName evidence="2">Uncharacterized protein</fullName>
    </submittedName>
</protein>
<dbReference type="KEGG" id="aper:A0U91_02990"/>
<gene>
    <name evidence="2" type="ORF">A0U91_02990</name>
</gene>
<dbReference type="STRING" id="1076596.A0U91_02990"/>